<dbReference type="AlphaFoldDB" id="A0A1V9XRK3"/>
<protein>
    <submittedName>
        <fullName evidence="2">Biotin--protein ligase-like</fullName>
    </submittedName>
</protein>
<dbReference type="OrthoDB" id="10250105at2759"/>
<dbReference type="InParanoid" id="A0A1V9XRK3"/>
<dbReference type="InterPro" id="IPR045864">
    <property type="entry name" value="aa-tRNA-synth_II/BPL/LPL"/>
</dbReference>
<dbReference type="EMBL" id="MNPL01005279">
    <property type="protein sequence ID" value="OQR76125.1"/>
    <property type="molecule type" value="Genomic_DNA"/>
</dbReference>
<dbReference type="Pfam" id="PF03099">
    <property type="entry name" value="BPL_LplA_LipB"/>
    <property type="match status" value="1"/>
</dbReference>
<dbReference type="PROSITE" id="PS51733">
    <property type="entry name" value="BPL_LPL_CATALYTIC"/>
    <property type="match status" value="1"/>
</dbReference>
<evidence type="ECO:0000259" key="1">
    <source>
        <dbReference type="PROSITE" id="PS51733"/>
    </source>
</evidence>
<gene>
    <name evidence="2" type="ORF">BIW11_00643</name>
</gene>
<dbReference type="SUPFAM" id="SSF55681">
    <property type="entry name" value="Class II aaRS and biotin synthetases"/>
    <property type="match status" value="1"/>
</dbReference>
<dbReference type="InterPro" id="IPR004143">
    <property type="entry name" value="BPL_LPL_catalytic"/>
</dbReference>
<keyword evidence="2" id="KW-0436">Ligase</keyword>
<keyword evidence="3" id="KW-1185">Reference proteome</keyword>
<comment type="caution">
    <text evidence="2">The sequence shown here is derived from an EMBL/GenBank/DDBJ whole genome shotgun (WGS) entry which is preliminary data.</text>
</comment>
<reference evidence="2 3" key="1">
    <citation type="journal article" date="2017" name="Gigascience">
        <title>Draft genome of the honey bee ectoparasitic mite, Tropilaelaps mercedesae, is shaped by the parasitic life history.</title>
        <authorList>
            <person name="Dong X."/>
            <person name="Armstrong S.D."/>
            <person name="Xia D."/>
            <person name="Makepeace B.L."/>
            <person name="Darby A.C."/>
            <person name="Kadowaki T."/>
        </authorList>
    </citation>
    <scope>NUCLEOTIDE SEQUENCE [LARGE SCALE GENOMIC DNA]</scope>
    <source>
        <strain evidence="2">Wuxi-XJTLU</strain>
    </source>
</reference>
<evidence type="ECO:0000313" key="3">
    <source>
        <dbReference type="Proteomes" id="UP000192247"/>
    </source>
</evidence>
<feature type="domain" description="BPL/LPL catalytic" evidence="1">
    <location>
        <begin position="231"/>
        <end position="426"/>
    </location>
</feature>
<sequence>MSLALVARRVLLAHTHWISVPRQSELAQKFGLHSAIGFLIGSNVNQLENCSLKMKPPNILVLGADSAKWKDRLERIINTELYLVYTTSVKELQSPVWIENCRLLWLSKIYPDGWPDILKANIQNYLKRFGAVVVSDSALLQAHLLEKAVLIEGNDDASLRASIEGLGVSCGRINETISGSEGYLVTDKSVNSFFKGKLPEQEFRISSEAPVSEEFMPIRLTRPNSSKFNTEEYFQFLQTRELGRTLIYTENVSSTMVTIRTIDSVHGSVAIATRQTRAVARGRNSWISPRGCAMYSVVLHFTRADAIAKRMSFLQHLAALSVVRAIQSCYPTLAVAIKWPNDVYFKRETKIAGILSTCTVKDTSELMCYLGCGVNISNSKPLTCINDLAQSRELTVERFIAVKLTQLERLLDLYEKDPAKVLEEYHANWLHTDEEVIVESLNSSAIVRRVDEEGFLLAEKPDGEMLHLQPDGNSFDLMKGLITVKQKQKSR</sequence>
<proteinExistence type="predicted"/>
<dbReference type="Gene3D" id="3.30.930.10">
    <property type="entry name" value="Bira Bifunctional Protein, Domain 2"/>
    <property type="match status" value="1"/>
</dbReference>
<dbReference type="PANTHER" id="PTHR12835:SF5">
    <property type="entry name" value="BIOTIN--PROTEIN LIGASE"/>
    <property type="match status" value="1"/>
</dbReference>
<dbReference type="Proteomes" id="UP000192247">
    <property type="component" value="Unassembled WGS sequence"/>
</dbReference>
<organism evidence="2 3">
    <name type="scientific">Tropilaelaps mercedesae</name>
    <dbReference type="NCBI Taxonomy" id="418985"/>
    <lineage>
        <taxon>Eukaryota</taxon>
        <taxon>Metazoa</taxon>
        <taxon>Ecdysozoa</taxon>
        <taxon>Arthropoda</taxon>
        <taxon>Chelicerata</taxon>
        <taxon>Arachnida</taxon>
        <taxon>Acari</taxon>
        <taxon>Parasitiformes</taxon>
        <taxon>Mesostigmata</taxon>
        <taxon>Gamasina</taxon>
        <taxon>Dermanyssoidea</taxon>
        <taxon>Laelapidae</taxon>
        <taxon>Tropilaelaps</taxon>
    </lineage>
</organism>
<dbReference type="GO" id="GO:0004077">
    <property type="term" value="F:biotin--[biotin carboxyl-carrier protein] ligase activity"/>
    <property type="evidence" value="ECO:0007669"/>
    <property type="project" value="TreeGrafter"/>
</dbReference>
<name>A0A1V9XRK3_9ACAR</name>
<dbReference type="STRING" id="418985.A0A1V9XRK3"/>
<evidence type="ECO:0000313" key="2">
    <source>
        <dbReference type="EMBL" id="OQR76125.1"/>
    </source>
</evidence>
<dbReference type="PANTHER" id="PTHR12835">
    <property type="entry name" value="BIOTIN PROTEIN LIGASE"/>
    <property type="match status" value="1"/>
</dbReference>
<dbReference type="GO" id="GO:0005737">
    <property type="term" value="C:cytoplasm"/>
    <property type="evidence" value="ECO:0007669"/>
    <property type="project" value="TreeGrafter"/>
</dbReference>
<accession>A0A1V9XRK3</accession>